<comment type="similarity">
    <text evidence="2">Belongs to the polysaccharide synthase family.</text>
</comment>
<dbReference type="PANTHER" id="PTHR30250:SF10">
    <property type="entry name" value="LIPOPOLYSACCHARIDE BIOSYNTHESIS PROTEIN WZXC"/>
    <property type="match status" value="1"/>
</dbReference>
<feature type="region of interest" description="Disordered" evidence="7">
    <location>
        <begin position="64"/>
        <end position="94"/>
    </location>
</feature>
<feature type="transmembrane region" description="Helical" evidence="8">
    <location>
        <begin position="503"/>
        <end position="523"/>
    </location>
</feature>
<feature type="transmembrane region" description="Helical" evidence="8">
    <location>
        <begin position="236"/>
        <end position="258"/>
    </location>
</feature>
<feature type="region of interest" description="Disordered" evidence="7">
    <location>
        <begin position="34"/>
        <end position="53"/>
    </location>
</feature>
<feature type="transmembrane region" description="Helical" evidence="8">
    <location>
        <begin position="264"/>
        <end position="285"/>
    </location>
</feature>
<sequence length="583" mass="61147">MHAQIPCAAAFFGWPGMTHGTLGEEVDVVDGENLGTVTPRRGQPDPDALDLPSESQFDVDATAGAPRAAVPDLTDGTVSTPERTTAGDPAEGENLGAKVASGAKWSMLGNIITRAGSLVIGIVVANMVGAEGIGVFAIAMTVGQMLLTFIDMGLGTDLVRGTEEEMERKAPTIATLGMTFCTAGAVALFLGAGAIANALGTPGATALLKVYSLMVFIGGLAIVPQGVLTRRIDQKSLAFAIMANFIVGNALTLGLLFATSIGVLALPIGAVTGMAIEVALFYVFAKRGLRFGWDRTVMRSALGFGAPVAGSNVLQVLLGNVDKLVVAPILGPMRLGHYTMAANISNWPVSVFGLVVRSVAMPAFAHTKPKDRDPVLTLGCQLTWLIAFPIGLMLALFAHDVILFVYNPEFEKSIPLLAILGIYGAIRVMFDTLTGYLYARGNSRAVLQANVAWVIVLFAATWVAARTWGTEGAALAQVFTVVVVALPIFLWSAQKTGASIVDILKSLLPATVACIPAAVVSVLLSRWVDSFHFTGNLRLDSMIGLAVGGLSFLAIYIPLVHKKVRASIAAMRAPVEEPEPVLP</sequence>
<feature type="transmembrane region" description="Helical" evidence="8">
    <location>
        <begin position="376"/>
        <end position="397"/>
    </location>
</feature>
<keyword evidence="4 8" id="KW-0812">Transmembrane</keyword>
<feature type="transmembrane region" description="Helical" evidence="8">
    <location>
        <begin position="206"/>
        <end position="224"/>
    </location>
</feature>
<comment type="subcellular location">
    <subcellularLocation>
        <location evidence="1">Cell membrane</location>
        <topology evidence="1">Multi-pass membrane protein</topology>
    </subcellularLocation>
</comment>
<feature type="transmembrane region" description="Helical" evidence="8">
    <location>
        <begin position="417"/>
        <end position="439"/>
    </location>
</feature>
<dbReference type="Pfam" id="PF13440">
    <property type="entry name" value="Polysacc_synt_3"/>
    <property type="match status" value="1"/>
</dbReference>
<comment type="caution">
    <text evidence="9">The sequence shown here is derived from an EMBL/GenBank/DDBJ whole genome shotgun (WGS) entry which is preliminary data.</text>
</comment>
<dbReference type="InterPro" id="IPR050833">
    <property type="entry name" value="Poly_Biosynth_Transport"/>
</dbReference>
<evidence type="ECO:0000313" key="10">
    <source>
        <dbReference type="Proteomes" id="UP000275749"/>
    </source>
</evidence>
<dbReference type="GO" id="GO:0005886">
    <property type="term" value="C:plasma membrane"/>
    <property type="evidence" value="ECO:0007669"/>
    <property type="project" value="UniProtKB-SubCell"/>
</dbReference>
<feature type="transmembrane region" description="Helical" evidence="8">
    <location>
        <begin position="474"/>
        <end position="491"/>
    </location>
</feature>
<reference evidence="9 10" key="1">
    <citation type="submission" date="2018-11" db="EMBL/GenBank/DDBJ databases">
        <title>Sequencing the genomes of 1000 actinobacteria strains.</title>
        <authorList>
            <person name="Klenk H.-P."/>
        </authorList>
    </citation>
    <scope>NUCLEOTIDE SEQUENCE [LARGE SCALE GENOMIC DNA]</scope>
    <source>
        <strain evidence="9 10">DSM 10546</strain>
    </source>
</reference>
<proteinExistence type="inferred from homology"/>
<name>A0A3N1ZUC8_9ACTN</name>
<dbReference type="PANTHER" id="PTHR30250">
    <property type="entry name" value="PST FAMILY PREDICTED COLANIC ACID TRANSPORTER"/>
    <property type="match status" value="1"/>
</dbReference>
<feature type="transmembrane region" description="Helical" evidence="8">
    <location>
        <begin position="543"/>
        <end position="561"/>
    </location>
</feature>
<organism evidence="9 10">
    <name type="scientific">Luteococcus japonicus</name>
    <dbReference type="NCBI Taxonomy" id="33984"/>
    <lineage>
        <taxon>Bacteria</taxon>
        <taxon>Bacillati</taxon>
        <taxon>Actinomycetota</taxon>
        <taxon>Actinomycetes</taxon>
        <taxon>Propionibacteriales</taxon>
        <taxon>Propionibacteriaceae</taxon>
        <taxon>Luteococcus</taxon>
    </lineage>
</organism>
<evidence type="ECO:0000256" key="5">
    <source>
        <dbReference type="ARBA" id="ARBA00022989"/>
    </source>
</evidence>
<feature type="transmembrane region" description="Helical" evidence="8">
    <location>
        <begin position="338"/>
        <end position="356"/>
    </location>
</feature>
<evidence type="ECO:0000256" key="4">
    <source>
        <dbReference type="ARBA" id="ARBA00022692"/>
    </source>
</evidence>
<evidence type="ECO:0000313" key="9">
    <source>
        <dbReference type="EMBL" id="ROR54471.1"/>
    </source>
</evidence>
<accession>A0A3N1ZUC8</accession>
<dbReference type="Proteomes" id="UP000275749">
    <property type="component" value="Unassembled WGS sequence"/>
</dbReference>
<evidence type="ECO:0000256" key="2">
    <source>
        <dbReference type="ARBA" id="ARBA00007430"/>
    </source>
</evidence>
<dbReference type="AlphaFoldDB" id="A0A3N1ZUC8"/>
<feature type="transmembrane region" description="Helical" evidence="8">
    <location>
        <begin position="451"/>
        <end position="468"/>
    </location>
</feature>
<evidence type="ECO:0000256" key="8">
    <source>
        <dbReference type="SAM" id="Phobius"/>
    </source>
</evidence>
<protein>
    <submittedName>
        <fullName evidence="9">O-antigen/teichoic acid export membrane protein</fullName>
    </submittedName>
</protein>
<keyword evidence="3" id="KW-1003">Cell membrane</keyword>
<evidence type="ECO:0000256" key="1">
    <source>
        <dbReference type="ARBA" id="ARBA00004651"/>
    </source>
</evidence>
<feature type="transmembrane region" description="Helical" evidence="8">
    <location>
        <begin position="297"/>
        <end position="318"/>
    </location>
</feature>
<gene>
    <name evidence="9" type="ORF">EDD41_1680</name>
</gene>
<dbReference type="EMBL" id="RKHG01000001">
    <property type="protein sequence ID" value="ROR54471.1"/>
    <property type="molecule type" value="Genomic_DNA"/>
</dbReference>
<evidence type="ECO:0000256" key="3">
    <source>
        <dbReference type="ARBA" id="ARBA00022475"/>
    </source>
</evidence>
<feature type="transmembrane region" description="Helical" evidence="8">
    <location>
        <begin position="111"/>
        <end position="129"/>
    </location>
</feature>
<evidence type="ECO:0000256" key="7">
    <source>
        <dbReference type="SAM" id="MobiDB-lite"/>
    </source>
</evidence>
<feature type="transmembrane region" description="Helical" evidence="8">
    <location>
        <begin position="175"/>
        <end position="200"/>
    </location>
</feature>
<keyword evidence="6 8" id="KW-0472">Membrane</keyword>
<keyword evidence="5 8" id="KW-1133">Transmembrane helix</keyword>
<evidence type="ECO:0000256" key="6">
    <source>
        <dbReference type="ARBA" id="ARBA00023136"/>
    </source>
</evidence>